<protein>
    <submittedName>
        <fullName evidence="2">Uncharacterized protein</fullName>
    </submittedName>
</protein>
<dbReference type="EMBL" id="JARBHB010000004">
    <property type="protein sequence ID" value="KAJ8885809.1"/>
    <property type="molecule type" value="Genomic_DNA"/>
</dbReference>
<reference evidence="2 3" key="1">
    <citation type="submission" date="2023-02" db="EMBL/GenBank/DDBJ databases">
        <title>LHISI_Scaffold_Assembly.</title>
        <authorList>
            <person name="Stuart O.P."/>
            <person name="Cleave R."/>
            <person name="Magrath M.J.L."/>
            <person name="Mikheyev A.S."/>
        </authorList>
    </citation>
    <scope>NUCLEOTIDE SEQUENCE [LARGE SCALE GENOMIC DNA]</scope>
    <source>
        <strain evidence="2">Daus_M_001</strain>
        <tissue evidence="2">Leg muscle</tissue>
    </source>
</reference>
<sequence>MWIPTSTSVELFQATGNVPDARPCYPEDTTYQYLMPVKKSAHRRQGYWSQCVVEHIRLTFNLLGQRLVREVALVARRDIEFCGERATVAERLACSPPAKAIRIQSLVGFSHVGIMPDDDVGRRIFSGISRFPRPFIPALLHTLSHRLSRPRITYYVWSHVVMVSTLDSEPSIPSTCLTGTCPAQLDEEHCTIARAGDEHLYAKMRLGKGKEAAGIAERRMEGARVCEAERVASSSHQTALGRARSAARLSSRTGHTCRLSQLDVRTWKCGGCCHWTTGYLGLLPFPQPQPSAVAPSSLHFILTSPQFLAVKAAVVERLDCSPSTKISQVGIVPDDSAGWRVLPGIFLFPRPYIPTRLHSHLISLSLSLNTSGARMKGRGKRDIPEKTRRPTSSSGTTSTCESPVTRPEIEPSSPWWETSVPIAQPPWPQHVQGLADCSWRIVRGRGRQYIRMGQWRLGAPSCSKCRRPCPINARLEDHHSRGPVVIAITVRQSETAADEYVSQRLRARMSEFCEERGILLVDGCCVWQRSGFFRTFLTGEIGYFWRNGTALRDLKGWEQTTPSRRASIGAESTPRPMGMASVELGGRGLPREARMRPAPRNMSATENFALAVRCTHIVSFRHT</sequence>
<proteinExistence type="predicted"/>
<keyword evidence="3" id="KW-1185">Reference proteome</keyword>
<comment type="caution">
    <text evidence="2">The sequence shown here is derived from an EMBL/GenBank/DDBJ whole genome shotgun (WGS) entry which is preliminary data.</text>
</comment>
<name>A0ABQ9HN50_9NEOP</name>
<feature type="region of interest" description="Disordered" evidence="1">
    <location>
        <begin position="372"/>
        <end position="413"/>
    </location>
</feature>
<organism evidence="2 3">
    <name type="scientific">Dryococelus australis</name>
    <dbReference type="NCBI Taxonomy" id="614101"/>
    <lineage>
        <taxon>Eukaryota</taxon>
        <taxon>Metazoa</taxon>
        <taxon>Ecdysozoa</taxon>
        <taxon>Arthropoda</taxon>
        <taxon>Hexapoda</taxon>
        <taxon>Insecta</taxon>
        <taxon>Pterygota</taxon>
        <taxon>Neoptera</taxon>
        <taxon>Polyneoptera</taxon>
        <taxon>Phasmatodea</taxon>
        <taxon>Verophasmatodea</taxon>
        <taxon>Anareolatae</taxon>
        <taxon>Phasmatidae</taxon>
        <taxon>Eurycanthinae</taxon>
        <taxon>Dryococelus</taxon>
    </lineage>
</organism>
<gene>
    <name evidence="2" type="ORF">PR048_012012</name>
</gene>
<dbReference type="Proteomes" id="UP001159363">
    <property type="component" value="Chromosome X"/>
</dbReference>
<accession>A0ABQ9HN50</accession>
<evidence type="ECO:0000256" key="1">
    <source>
        <dbReference type="SAM" id="MobiDB-lite"/>
    </source>
</evidence>
<evidence type="ECO:0000313" key="3">
    <source>
        <dbReference type="Proteomes" id="UP001159363"/>
    </source>
</evidence>
<feature type="region of interest" description="Disordered" evidence="1">
    <location>
        <begin position="562"/>
        <end position="582"/>
    </location>
</feature>
<evidence type="ECO:0000313" key="2">
    <source>
        <dbReference type="EMBL" id="KAJ8885809.1"/>
    </source>
</evidence>